<keyword evidence="2" id="KW-1185">Reference proteome</keyword>
<dbReference type="Proteomes" id="UP000287823">
    <property type="component" value="Unassembled WGS sequence"/>
</dbReference>
<reference evidence="1 2" key="1">
    <citation type="journal article" date="2011" name="Front. Microbiol.">
        <title>Genomic signatures of strain selection and enhancement in Bacillus atrophaeus var. globigii, a historical biowarfare simulant.</title>
        <authorList>
            <person name="Gibbons H.S."/>
            <person name="Broomall S.M."/>
            <person name="McNew L.A."/>
            <person name="Daligault H."/>
            <person name="Chapman C."/>
            <person name="Bruce D."/>
            <person name="Karavis M."/>
            <person name="Krepps M."/>
            <person name="McGregor P.A."/>
            <person name="Hong C."/>
            <person name="Park K.H."/>
            <person name="Akmal A."/>
            <person name="Feldman A."/>
            <person name="Lin J.S."/>
            <person name="Chang W.E."/>
            <person name="Higgs B.W."/>
            <person name="Demirev P."/>
            <person name="Lindquist J."/>
            <person name="Liem A."/>
            <person name="Fochler E."/>
            <person name="Read T.D."/>
            <person name="Tapia R."/>
            <person name="Johnson S."/>
            <person name="Bishop-Lilly K.A."/>
            <person name="Detter C."/>
            <person name="Han C."/>
            <person name="Sozhamannan S."/>
            <person name="Rosenzweig C.N."/>
            <person name="Skowronski E.W."/>
        </authorList>
    </citation>
    <scope>NUCLEOTIDE SEQUENCE [LARGE SCALE GENOMIC DNA]</scope>
    <source>
        <strain evidence="1 2">Y4G10-17</strain>
    </source>
</reference>
<evidence type="ECO:0000313" key="2">
    <source>
        <dbReference type="Proteomes" id="UP000287823"/>
    </source>
</evidence>
<evidence type="ECO:0000313" key="1">
    <source>
        <dbReference type="EMBL" id="RUO34086.1"/>
    </source>
</evidence>
<keyword evidence="1" id="KW-0436">Ligase</keyword>
<gene>
    <name evidence="1" type="ORF">CWE14_06505</name>
</gene>
<dbReference type="AlphaFoldDB" id="A0A432WJV0"/>
<accession>A0A432WJV0</accession>
<dbReference type="GO" id="GO:0004812">
    <property type="term" value="F:aminoacyl-tRNA ligase activity"/>
    <property type="evidence" value="ECO:0007669"/>
    <property type="project" value="UniProtKB-KW"/>
</dbReference>
<comment type="caution">
    <text evidence="1">The sequence shown here is derived from an EMBL/GenBank/DDBJ whole genome shotgun (WGS) entry which is preliminary data.</text>
</comment>
<name>A0A432WJV0_9GAMM</name>
<organism evidence="1 2">
    <name type="scientific">Aliidiomarina soli</name>
    <dbReference type="NCBI Taxonomy" id="1928574"/>
    <lineage>
        <taxon>Bacteria</taxon>
        <taxon>Pseudomonadati</taxon>
        <taxon>Pseudomonadota</taxon>
        <taxon>Gammaproteobacteria</taxon>
        <taxon>Alteromonadales</taxon>
        <taxon>Idiomarinaceae</taxon>
        <taxon>Aliidiomarina</taxon>
    </lineage>
</organism>
<dbReference type="RefSeq" id="WP_126798618.1">
    <property type="nucleotide sequence ID" value="NZ_PIPO01000002.1"/>
</dbReference>
<protein>
    <submittedName>
        <fullName evidence="1">Glycyl-tRNA synthetase subunit alpha</fullName>
    </submittedName>
</protein>
<keyword evidence="1" id="KW-0030">Aminoacyl-tRNA synthetase</keyword>
<sequence length="134" mass="15568">MDKQYWLVGAMWGGSDDALKDFIVRQYWYCWDINEAAESDSNVGNSIATQRERFRQIRRGDRIAVKRMLGRGSADMEVRALGVVRDVDFEEWRVYVDWLTDDQFARKVPLHGCTASIHGPFDSNDAWVQNVFCI</sequence>
<proteinExistence type="predicted"/>
<dbReference type="EMBL" id="PIPO01000002">
    <property type="protein sequence ID" value="RUO34086.1"/>
    <property type="molecule type" value="Genomic_DNA"/>
</dbReference>